<evidence type="ECO:0000256" key="1">
    <source>
        <dbReference type="ARBA" id="ARBA00022729"/>
    </source>
</evidence>
<dbReference type="EMBL" id="UINC01045573">
    <property type="protein sequence ID" value="SVB52491.1"/>
    <property type="molecule type" value="Genomic_DNA"/>
</dbReference>
<dbReference type="InterPro" id="IPR036116">
    <property type="entry name" value="FN3_sf"/>
</dbReference>
<evidence type="ECO:0000313" key="3">
    <source>
        <dbReference type="EMBL" id="SVB52491.1"/>
    </source>
</evidence>
<dbReference type="PANTHER" id="PTHR44103:SF1">
    <property type="entry name" value="PROPROTEIN CONVERTASE P"/>
    <property type="match status" value="1"/>
</dbReference>
<dbReference type="InterPro" id="IPR013517">
    <property type="entry name" value="FG-GAP"/>
</dbReference>
<dbReference type="InterPro" id="IPR028994">
    <property type="entry name" value="Integrin_alpha_N"/>
</dbReference>
<proteinExistence type="predicted"/>
<gene>
    <name evidence="3" type="ORF">METZ01_LOCUS205345</name>
</gene>
<dbReference type="InterPro" id="IPR013783">
    <property type="entry name" value="Ig-like_fold"/>
</dbReference>
<dbReference type="Pfam" id="PF13517">
    <property type="entry name" value="FG-GAP_3"/>
    <property type="match status" value="3"/>
</dbReference>
<protein>
    <recommendedName>
        <fullName evidence="2">Fibronectin type-III domain-containing protein</fullName>
    </recommendedName>
</protein>
<dbReference type="Gene3D" id="2.130.10.130">
    <property type="entry name" value="Integrin alpha, N-terminal"/>
    <property type="match status" value="1"/>
</dbReference>
<keyword evidence="1" id="KW-0732">Signal</keyword>
<dbReference type="InterPro" id="IPR003961">
    <property type="entry name" value="FN3_dom"/>
</dbReference>
<feature type="non-terminal residue" evidence="3">
    <location>
        <position position="524"/>
    </location>
</feature>
<dbReference type="AlphaFoldDB" id="A0A382ER67"/>
<dbReference type="SUPFAM" id="SSF49265">
    <property type="entry name" value="Fibronectin type III"/>
    <property type="match status" value="1"/>
</dbReference>
<reference evidence="3" key="1">
    <citation type="submission" date="2018-05" db="EMBL/GenBank/DDBJ databases">
        <authorList>
            <person name="Lanie J.A."/>
            <person name="Ng W.-L."/>
            <person name="Kazmierczak K.M."/>
            <person name="Andrzejewski T.M."/>
            <person name="Davidsen T.M."/>
            <person name="Wayne K.J."/>
            <person name="Tettelin H."/>
            <person name="Glass J.I."/>
            <person name="Rusch D."/>
            <person name="Podicherti R."/>
            <person name="Tsui H.-C.T."/>
            <person name="Winkler M.E."/>
        </authorList>
    </citation>
    <scope>NUCLEOTIDE SEQUENCE</scope>
</reference>
<dbReference type="Gene3D" id="2.60.40.10">
    <property type="entry name" value="Immunoglobulins"/>
    <property type="match status" value="1"/>
</dbReference>
<name>A0A382ER67_9ZZZZ</name>
<accession>A0A382ER67</accession>
<organism evidence="3">
    <name type="scientific">marine metagenome</name>
    <dbReference type="NCBI Taxonomy" id="408172"/>
    <lineage>
        <taxon>unclassified sequences</taxon>
        <taxon>metagenomes</taxon>
        <taxon>ecological metagenomes</taxon>
    </lineage>
</organism>
<sequence length="524" mass="56190">MKRHNRLLRNIAVGIGLSLLVAQDPFVLDSAGTGSITQSIANSIQVSDINNDGVNDIILSGYDSTRFGVFLDVMLGSSDGSLSQGYQTNFNTYPDTIAEYLGGIGGVDLADVNRDGWMDLYLTGSALSKLYLNSSGSFNVSSNLPSMSLTYSDGKWGDVNMDGAPDLFVMGVTSSDQILNELYINNDTSLDEDLTTIFPSLFNGNSSWGDYDNDGDPDLIICGQTADKTASVTRFYQNEPTGRLSELTTADAVGGLKSGAFHFADLDADGDQDIIMSGWNKIQGKLVTWILRNEPLGSFSLIPDQIDFAVAYGTIDAIDYNLDGLKDFVIAGADSVTFYAGKVHSLSGRVYLNNGDGTFSSIKEIPGARIARFVDVDQDSIPDLIASGTTEIGNDSSTFSHVYLNTTEGVNHPPEAPSALTAFAVSTRAIFTWGAGTDDIDDPASLSYNVRIGTSSGGNQLMSSSVPYNSFSVGQRLIREFNEIPHGTYYWAVQAVDGSGNTSDWSQEDTLFIARLVTSTQSLP</sequence>
<dbReference type="PANTHER" id="PTHR44103">
    <property type="entry name" value="PROPROTEIN CONVERTASE P"/>
    <property type="match status" value="1"/>
</dbReference>
<dbReference type="PROSITE" id="PS50853">
    <property type="entry name" value="FN3"/>
    <property type="match status" value="1"/>
</dbReference>
<feature type="domain" description="Fibronectin type-III" evidence="2">
    <location>
        <begin position="413"/>
        <end position="516"/>
    </location>
</feature>
<dbReference type="SUPFAM" id="SSF69318">
    <property type="entry name" value="Integrin alpha N-terminal domain"/>
    <property type="match status" value="1"/>
</dbReference>
<evidence type="ECO:0000259" key="2">
    <source>
        <dbReference type="PROSITE" id="PS50853"/>
    </source>
</evidence>